<sequence length="51" mass="5619">MARPINSPVLESNPIASSGIKWGSQVLNRSTERFYCNLPIDFANPKEVTLG</sequence>
<gene>
    <name evidence="1" type="ORF">METZ01_LOCUS42864</name>
</gene>
<accession>A0A381RE96</accession>
<dbReference type="EMBL" id="UINC01001858">
    <property type="protein sequence ID" value="SUZ90010.1"/>
    <property type="molecule type" value="Genomic_DNA"/>
</dbReference>
<proteinExistence type="predicted"/>
<dbReference type="AlphaFoldDB" id="A0A381RE96"/>
<evidence type="ECO:0000313" key="1">
    <source>
        <dbReference type="EMBL" id="SUZ90010.1"/>
    </source>
</evidence>
<protein>
    <submittedName>
        <fullName evidence="1">Uncharacterized protein</fullName>
    </submittedName>
</protein>
<name>A0A381RE96_9ZZZZ</name>
<reference evidence="1" key="1">
    <citation type="submission" date="2018-05" db="EMBL/GenBank/DDBJ databases">
        <authorList>
            <person name="Lanie J.A."/>
            <person name="Ng W.-L."/>
            <person name="Kazmierczak K.M."/>
            <person name="Andrzejewski T.M."/>
            <person name="Davidsen T.M."/>
            <person name="Wayne K.J."/>
            <person name="Tettelin H."/>
            <person name="Glass J.I."/>
            <person name="Rusch D."/>
            <person name="Podicherti R."/>
            <person name="Tsui H.-C.T."/>
            <person name="Winkler M.E."/>
        </authorList>
    </citation>
    <scope>NUCLEOTIDE SEQUENCE</scope>
</reference>
<organism evidence="1">
    <name type="scientific">marine metagenome</name>
    <dbReference type="NCBI Taxonomy" id="408172"/>
    <lineage>
        <taxon>unclassified sequences</taxon>
        <taxon>metagenomes</taxon>
        <taxon>ecological metagenomes</taxon>
    </lineage>
</organism>